<dbReference type="InterPro" id="IPR036249">
    <property type="entry name" value="Thioredoxin-like_sf"/>
</dbReference>
<sequence length="102" mass="11627">MTTATFSRHVERSDLPLLVDFWAPWCGPCKMMAPQFQQAAHQLEPRIRLAKVNTEAEPHRRAVRYPQHPDARPVPDGREIARQAGVMGAQDIVRWTSTQVGR</sequence>
<dbReference type="Gene3D" id="3.40.30.10">
    <property type="entry name" value="Glutaredoxin"/>
    <property type="match status" value="1"/>
</dbReference>
<gene>
    <name evidence="6" type="ORF">IUJ34_27880</name>
</gene>
<dbReference type="PROSITE" id="PS51352">
    <property type="entry name" value="THIOREDOXIN_2"/>
    <property type="match status" value="1"/>
</dbReference>
<evidence type="ECO:0000256" key="3">
    <source>
        <dbReference type="ARBA" id="ARBA00023157"/>
    </source>
</evidence>
<dbReference type="CDD" id="cd02947">
    <property type="entry name" value="TRX_family"/>
    <property type="match status" value="1"/>
</dbReference>
<keyword evidence="6" id="KW-0614">Plasmid</keyword>
<dbReference type="PANTHER" id="PTHR45663">
    <property type="entry name" value="GEO12009P1"/>
    <property type="match status" value="1"/>
</dbReference>
<keyword evidence="1" id="KW-0813">Transport</keyword>
<keyword evidence="3" id="KW-1015">Disulfide bond</keyword>
<dbReference type="GO" id="GO:0015035">
    <property type="term" value="F:protein-disulfide reductase activity"/>
    <property type="evidence" value="ECO:0007669"/>
    <property type="project" value="TreeGrafter"/>
</dbReference>
<dbReference type="Pfam" id="PF00085">
    <property type="entry name" value="Thioredoxin"/>
    <property type="match status" value="1"/>
</dbReference>
<feature type="domain" description="Thioredoxin" evidence="5">
    <location>
        <begin position="1"/>
        <end position="101"/>
    </location>
</feature>
<evidence type="ECO:0000256" key="4">
    <source>
        <dbReference type="ARBA" id="ARBA00023284"/>
    </source>
</evidence>
<dbReference type="InterPro" id="IPR013766">
    <property type="entry name" value="Thioredoxin_domain"/>
</dbReference>
<evidence type="ECO:0000313" key="6">
    <source>
        <dbReference type="EMBL" id="QPG08073.1"/>
    </source>
</evidence>
<dbReference type="EMBL" id="CP064824">
    <property type="protein sequence ID" value="QPG08073.1"/>
    <property type="molecule type" value="Genomic_DNA"/>
</dbReference>
<keyword evidence="2" id="KW-0249">Electron transport</keyword>
<dbReference type="PANTHER" id="PTHR45663:SF11">
    <property type="entry name" value="GEO12009P1"/>
    <property type="match status" value="1"/>
</dbReference>
<evidence type="ECO:0000259" key="5">
    <source>
        <dbReference type="PROSITE" id="PS51352"/>
    </source>
</evidence>
<dbReference type="PROSITE" id="PS00194">
    <property type="entry name" value="THIOREDOXIN_1"/>
    <property type="match status" value="1"/>
</dbReference>
<evidence type="ECO:0000256" key="2">
    <source>
        <dbReference type="ARBA" id="ARBA00022982"/>
    </source>
</evidence>
<dbReference type="GO" id="GO:0045454">
    <property type="term" value="P:cell redox homeostasis"/>
    <property type="evidence" value="ECO:0007669"/>
    <property type="project" value="TreeGrafter"/>
</dbReference>
<name>A0A7S9E293_KLEPN</name>
<accession>A0A7S9E293</accession>
<evidence type="ECO:0000313" key="7">
    <source>
        <dbReference type="Proteomes" id="UP000594592"/>
    </source>
</evidence>
<geneLocation type="plasmid" evidence="6 7">
    <name>pIncFIB</name>
</geneLocation>
<dbReference type="InterPro" id="IPR017937">
    <property type="entry name" value="Thioredoxin_CS"/>
</dbReference>
<dbReference type="GO" id="GO:0005829">
    <property type="term" value="C:cytosol"/>
    <property type="evidence" value="ECO:0007669"/>
    <property type="project" value="TreeGrafter"/>
</dbReference>
<evidence type="ECO:0000256" key="1">
    <source>
        <dbReference type="ARBA" id="ARBA00022448"/>
    </source>
</evidence>
<organism evidence="6 7">
    <name type="scientific">Klebsiella pneumoniae subsp. pneumoniae</name>
    <dbReference type="NCBI Taxonomy" id="72407"/>
    <lineage>
        <taxon>Bacteria</taxon>
        <taxon>Pseudomonadati</taxon>
        <taxon>Pseudomonadota</taxon>
        <taxon>Gammaproteobacteria</taxon>
        <taxon>Enterobacterales</taxon>
        <taxon>Enterobacteriaceae</taxon>
        <taxon>Klebsiella/Raoultella group</taxon>
        <taxon>Klebsiella</taxon>
        <taxon>Klebsiella pneumoniae complex</taxon>
    </lineage>
</organism>
<dbReference type="AlphaFoldDB" id="A0A7S9E293"/>
<dbReference type="SUPFAM" id="SSF52833">
    <property type="entry name" value="Thioredoxin-like"/>
    <property type="match status" value="1"/>
</dbReference>
<reference evidence="6 7" key="1">
    <citation type="submission" date="2020-11" db="EMBL/GenBank/DDBJ databases">
        <title>Whole Genome sequence of MDR strain of Klebsiella pneumoniae K219 isolated from sputum.</title>
        <authorList>
            <person name="Aditi B.P."/>
            <person name="Mahalakshmi K."/>
            <person name="Naveen Kumar V."/>
        </authorList>
    </citation>
    <scope>NUCLEOTIDE SEQUENCE [LARGE SCALE GENOMIC DNA]</scope>
    <source>
        <strain evidence="6 7">K219</strain>
        <plasmid evidence="6 7">pIncFIB</plasmid>
    </source>
</reference>
<keyword evidence="4" id="KW-0676">Redox-active center</keyword>
<protein>
    <submittedName>
        <fullName evidence="6">Thioredoxin</fullName>
    </submittedName>
</protein>
<proteinExistence type="predicted"/>
<dbReference type="Proteomes" id="UP000594592">
    <property type="component" value="Plasmid pIncFIB"/>
</dbReference>